<evidence type="ECO:0000313" key="2">
    <source>
        <dbReference type="Proteomes" id="UP000824037"/>
    </source>
</evidence>
<dbReference type="PANTHER" id="PTHR36848:SF2">
    <property type="entry name" value="SECRETED PROTEIN"/>
    <property type="match status" value="1"/>
</dbReference>
<comment type="caution">
    <text evidence="1">The sequence shown here is derived from an EMBL/GenBank/DDBJ whole genome shotgun (WGS) entry which is preliminary data.</text>
</comment>
<name>A0A9D2J4P6_9MICO</name>
<protein>
    <recommendedName>
        <fullName evidence="3">Glycoside hydrolase</fullName>
    </recommendedName>
</protein>
<dbReference type="EMBL" id="DXBY01000164">
    <property type="protein sequence ID" value="HIZ36067.1"/>
    <property type="molecule type" value="Genomic_DNA"/>
</dbReference>
<reference evidence="1" key="2">
    <citation type="submission" date="2021-04" db="EMBL/GenBank/DDBJ databases">
        <authorList>
            <person name="Gilroy R."/>
        </authorList>
    </citation>
    <scope>NUCLEOTIDE SEQUENCE</scope>
    <source>
        <strain evidence="1">ChiGjej4B4-7305</strain>
    </source>
</reference>
<dbReference type="AlphaFoldDB" id="A0A9D2J4P6"/>
<evidence type="ECO:0008006" key="3">
    <source>
        <dbReference type="Google" id="ProtNLM"/>
    </source>
</evidence>
<accession>A0A9D2J4P6</accession>
<dbReference type="Proteomes" id="UP000824037">
    <property type="component" value="Unassembled WGS sequence"/>
</dbReference>
<dbReference type="PANTHER" id="PTHR36848">
    <property type="entry name" value="DNA-BINDING PROTEIN (PUTATIVE SECRETED PROTEIN)-RELATED"/>
    <property type="match status" value="1"/>
</dbReference>
<proteinExistence type="predicted"/>
<reference evidence="1" key="1">
    <citation type="journal article" date="2021" name="PeerJ">
        <title>Extensive microbial diversity within the chicken gut microbiome revealed by metagenomics and culture.</title>
        <authorList>
            <person name="Gilroy R."/>
            <person name="Ravi A."/>
            <person name="Getino M."/>
            <person name="Pursley I."/>
            <person name="Horton D.L."/>
            <person name="Alikhan N.F."/>
            <person name="Baker D."/>
            <person name="Gharbi K."/>
            <person name="Hall N."/>
            <person name="Watson M."/>
            <person name="Adriaenssens E.M."/>
            <person name="Foster-Nyarko E."/>
            <person name="Jarju S."/>
            <person name="Secka A."/>
            <person name="Antonio M."/>
            <person name="Oren A."/>
            <person name="Chaudhuri R.R."/>
            <person name="La Ragione R."/>
            <person name="Hildebrand F."/>
            <person name="Pallen M.J."/>
        </authorList>
    </citation>
    <scope>NUCLEOTIDE SEQUENCE</scope>
    <source>
        <strain evidence="1">ChiGjej4B4-7305</strain>
    </source>
</reference>
<dbReference type="InterPro" id="IPR053161">
    <property type="entry name" value="Ulvan_degrading_GH"/>
</dbReference>
<evidence type="ECO:0000313" key="1">
    <source>
        <dbReference type="EMBL" id="HIZ36067.1"/>
    </source>
</evidence>
<sequence>MPLGEDAAPGSAVLPDVFAAFSAPPADTRPMVRWWWFSGAVTTAGIDDQLASMHRSGIGGVEVAFVYPLGPDPGPEFCSPEHLDLVGHAARRAGELGLRFDLTLGSGWSYGGAHVPTELAAQRLHWDVRGIGPEALRMPLGARWPGESVVAAYVADGAPGERDLGWELLEIVGEELLVSAGTGPRVVLLAIAGPTGQQVKRSAAGAEGPVLDHFSRAATEHHLQSVAEPLLAAAGPEQVTAVFCDSLEVYRADWTPTVLEEFRARRGYDPLPVLFRLQSEQPEGAGLRADYYRTLSELQEENFLATVHTWSREHGVAFRVQNYGQPPARVSGYRHADLIEGEGWGWRGIPETKWASSAAHHLGTAVVSSETWTWVNSPSFRARPIDLQGEAHEHLLSGVNQFIGHGWPYSPRDAVDPGWAFYAAGALCDRNAWWAAAPALLGYLSRMCAALRTGEHVADVALWLPYQDSYAGFGPQRAANLWKDSTARIGDQVPAALRAAGYDFDVVDAQTSTESIVRRHRAVVLAGSTMLSADDERQLAALRAAGVPVLVVDADVLPEATHVPADELVTTLGTVVAPDLVVDAADVAAVHRSHEHGELYAVANTGPEPVQTTVQPRQPYRSWEIWDGRHGRVVRRGTGPILLALAPYQALLVVTSPEAPGTRDEVADAAGGVHRSHRSADRSGVPPIPLPVWQLTDPQGGSRVVTMPHVWEEDGLDGVVGTATYTSTVVLSEPLPADLVLDPTGLPVPARTARQPQSFQARAAEPVGVVAQVRVNGHDAGVLWCHPYRLAVGHLLHPGENRIELAVSGTSVAGMRSAEWRAVYEAATAAYGRRFTMQEIDQAVEPTCTGVFVVPQLV</sequence>
<dbReference type="Pfam" id="PF17132">
    <property type="entry name" value="Glyco_hydro_106"/>
    <property type="match status" value="2"/>
</dbReference>
<organism evidence="1 2">
    <name type="scientific">Candidatus Ruania gallistercoris</name>
    <dbReference type="NCBI Taxonomy" id="2838746"/>
    <lineage>
        <taxon>Bacteria</taxon>
        <taxon>Bacillati</taxon>
        <taxon>Actinomycetota</taxon>
        <taxon>Actinomycetes</taxon>
        <taxon>Micrococcales</taxon>
        <taxon>Ruaniaceae</taxon>
        <taxon>Ruania</taxon>
    </lineage>
</organism>
<gene>
    <name evidence="1" type="ORF">H9815_09840</name>
</gene>